<dbReference type="GO" id="GO:0043814">
    <property type="term" value="F:phospholactate guanylyltransferase activity"/>
    <property type="evidence" value="ECO:0007669"/>
    <property type="project" value="InterPro"/>
</dbReference>
<keyword evidence="3 5" id="KW-0547">Nucleotide-binding</keyword>
<dbReference type="PANTHER" id="PTHR40392:SF1">
    <property type="entry name" value="2-PHOSPHO-L-LACTATE GUANYLYLTRANSFERASE"/>
    <property type="match status" value="1"/>
</dbReference>
<dbReference type="HAMAP" id="MF_02114">
    <property type="entry name" value="CofC"/>
    <property type="match status" value="1"/>
</dbReference>
<dbReference type="NCBIfam" id="TIGR03552">
    <property type="entry name" value="F420_cofC"/>
    <property type="match status" value="1"/>
</dbReference>
<keyword evidence="2 5" id="KW-0548">Nucleotidyltransferase</keyword>
<comment type="similarity">
    <text evidence="5">Belongs to the CofC family.</text>
</comment>
<dbReference type="EMBL" id="LT859958">
    <property type="protein sequence ID" value="SMX54093.1"/>
    <property type="molecule type" value="Genomic_DNA"/>
</dbReference>
<evidence type="ECO:0000256" key="3">
    <source>
        <dbReference type="ARBA" id="ARBA00022741"/>
    </source>
</evidence>
<keyword evidence="1 5" id="KW-0808">Transferase</keyword>
<evidence type="ECO:0000256" key="4">
    <source>
        <dbReference type="ARBA" id="ARBA00023134"/>
    </source>
</evidence>
<dbReference type="PANTHER" id="PTHR40392">
    <property type="entry name" value="2-PHOSPHO-L-LACTATE GUANYLYLTRANSFERASE"/>
    <property type="match status" value="1"/>
</dbReference>
<name>A0A1Y6K354_9CHLR</name>
<keyword evidence="4 5" id="KW-0342">GTP-binding</keyword>
<dbReference type="Proteomes" id="UP000195514">
    <property type="component" value="Chromosome I"/>
</dbReference>
<dbReference type="InterPro" id="IPR029044">
    <property type="entry name" value="Nucleotide-diphossugar_trans"/>
</dbReference>
<accession>A0A1Y6K354</accession>
<keyword evidence="7" id="KW-1185">Reference proteome</keyword>
<comment type="catalytic activity">
    <reaction evidence="5">
        <text>phosphoenolpyruvate + GTP + H(+) = enolpyruvoyl-2-diphospho-5'-guanosine + diphosphate</text>
        <dbReference type="Rhea" id="RHEA:30519"/>
        <dbReference type="ChEBI" id="CHEBI:15378"/>
        <dbReference type="ChEBI" id="CHEBI:33019"/>
        <dbReference type="ChEBI" id="CHEBI:37565"/>
        <dbReference type="ChEBI" id="CHEBI:58702"/>
        <dbReference type="ChEBI" id="CHEBI:143701"/>
        <dbReference type="EC" id="2.7.7.105"/>
    </reaction>
</comment>
<dbReference type="GO" id="GO:0052645">
    <property type="term" value="P:F420-0 metabolic process"/>
    <property type="evidence" value="ECO:0007669"/>
    <property type="project" value="UniProtKB-UniRule"/>
</dbReference>
<comment type="function">
    <text evidence="5">Guanylyltransferase that catalyzes the activation of phosphoenolpyruvate (PEP) as enolpyruvoyl-2-diphospho-5'-guanosine, via the condensation of PEP with GTP. It is involved in the biosynthesis of coenzyme F420, a hydride carrier cofactor.</text>
</comment>
<dbReference type="RefSeq" id="WP_087861970.1">
    <property type="nucleotide sequence ID" value="NZ_LT859958.1"/>
</dbReference>
<reference evidence="7" key="1">
    <citation type="submission" date="2017-05" db="EMBL/GenBank/DDBJ databases">
        <authorList>
            <person name="Kirkegaard R."/>
            <person name="Mcilroy J S."/>
        </authorList>
    </citation>
    <scope>NUCLEOTIDE SEQUENCE [LARGE SCALE GENOMIC DNA]</scope>
</reference>
<evidence type="ECO:0000313" key="6">
    <source>
        <dbReference type="EMBL" id="SMX54093.1"/>
    </source>
</evidence>
<dbReference type="Gene3D" id="3.90.550.10">
    <property type="entry name" value="Spore Coat Polysaccharide Biosynthesis Protein SpsA, Chain A"/>
    <property type="match status" value="1"/>
</dbReference>
<dbReference type="Pfam" id="PF01983">
    <property type="entry name" value="CofC"/>
    <property type="match status" value="1"/>
</dbReference>
<protein>
    <recommendedName>
        <fullName evidence="5">Phosphoenolpyruvate guanylyltransferase</fullName>
        <shortName evidence="5">PEP guanylyltransferase</shortName>
        <ecNumber evidence="5">2.7.7.105</ecNumber>
    </recommendedName>
</protein>
<organism evidence="6 7">
    <name type="scientific">Candidatus Brevifilum fermentans</name>
    <dbReference type="NCBI Taxonomy" id="1986204"/>
    <lineage>
        <taxon>Bacteria</taxon>
        <taxon>Bacillati</taxon>
        <taxon>Chloroflexota</taxon>
        <taxon>Anaerolineae</taxon>
        <taxon>Anaerolineales</taxon>
        <taxon>Anaerolineaceae</taxon>
        <taxon>Candidatus Brevifilum</taxon>
    </lineage>
</organism>
<evidence type="ECO:0000256" key="2">
    <source>
        <dbReference type="ARBA" id="ARBA00022695"/>
    </source>
</evidence>
<dbReference type="EC" id="2.7.7.105" evidence="5"/>
<evidence type="ECO:0000313" key="7">
    <source>
        <dbReference type="Proteomes" id="UP000195514"/>
    </source>
</evidence>
<dbReference type="AlphaFoldDB" id="A0A1Y6K354"/>
<dbReference type="KEGG" id="abat:CFX1CAM_1028"/>
<evidence type="ECO:0000256" key="5">
    <source>
        <dbReference type="HAMAP-Rule" id="MF_02114"/>
    </source>
</evidence>
<comment type="pathway">
    <text evidence="5">Cofactor biosynthesis; coenzyme F420 biosynthesis.</text>
</comment>
<dbReference type="UniPathway" id="UPA00071"/>
<dbReference type="SUPFAM" id="SSF53448">
    <property type="entry name" value="Nucleotide-diphospho-sugar transferases"/>
    <property type="match status" value="1"/>
</dbReference>
<dbReference type="OrthoDB" id="9151145at2"/>
<proteinExistence type="inferred from homology"/>
<dbReference type="InterPro" id="IPR002835">
    <property type="entry name" value="CofC"/>
</dbReference>
<gene>
    <name evidence="6" type="primary">cofC</name>
    <name evidence="5" type="synonym">fbiD</name>
    <name evidence="6" type="ORF">CFX1CAM_1028</name>
</gene>
<dbReference type="GO" id="GO:0005525">
    <property type="term" value="F:GTP binding"/>
    <property type="evidence" value="ECO:0007669"/>
    <property type="project" value="UniProtKB-KW"/>
</dbReference>
<evidence type="ECO:0000256" key="1">
    <source>
        <dbReference type="ARBA" id="ARBA00022679"/>
    </source>
</evidence>
<sequence>MSLWAIVPVKPLRRGKSRLSEILSEDERYRLNYYLLYHTIDILLQVEAISEILVVSRDSDVLTISREKGVRTVTENGAPELNNALRRASLFSKLFANEGVIIVPADLPLITSEDVSDFLAQRKEPPTMVINPDRHRMGTNMLFLNPAGLINFSFGTDSFERHCGLARQQGAEVVVYENPRIALDLDVPEDYEILQSSSVLPVLQ</sequence>